<name>A0A8J6JSA5_ELECQ</name>
<feature type="compositionally biased region" description="Basic and acidic residues" evidence="1">
    <location>
        <begin position="1"/>
        <end position="10"/>
    </location>
</feature>
<gene>
    <name evidence="2" type="ORF">GDO78_021762</name>
</gene>
<feature type="region of interest" description="Disordered" evidence="1">
    <location>
        <begin position="1"/>
        <end position="34"/>
    </location>
</feature>
<evidence type="ECO:0000313" key="2">
    <source>
        <dbReference type="EMBL" id="KAG9468876.1"/>
    </source>
</evidence>
<dbReference type="EMBL" id="WNTK01000701">
    <property type="protein sequence ID" value="KAG9468876.1"/>
    <property type="molecule type" value="Genomic_DNA"/>
</dbReference>
<comment type="caution">
    <text evidence="2">The sequence shown here is derived from an EMBL/GenBank/DDBJ whole genome shotgun (WGS) entry which is preliminary data.</text>
</comment>
<reference evidence="2" key="1">
    <citation type="thesis" date="2020" institute="ProQuest LLC" country="789 East Eisenhower Parkway, Ann Arbor, MI, USA">
        <title>Comparative Genomics and Chromosome Evolution.</title>
        <authorList>
            <person name="Mudd A.B."/>
        </authorList>
    </citation>
    <scope>NUCLEOTIDE SEQUENCE</scope>
    <source>
        <strain evidence="2">HN-11 Male</strain>
        <tissue evidence="2">Kidney and liver</tissue>
    </source>
</reference>
<evidence type="ECO:0000256" key="1">
    <source>
        <dbReference type="SAM" id="MobiDB-lite"/>
    </source>
</evidence>
<accession>A0A8J6JSA5</accession>
<evidence type="ECO:0000313" key="3">
    <source>
        <dbReference type="Proteomes" id="UP000770717"/>
    </source>
</evidence>
<organism evidence="2 3">
    <name type="scientific">Eleutherodactylus coqui</name>
    <name type="common">Puerto Rican coqui</name>
    <dbReference type="NCBI Taxonomy" id="57060"/>
    <lineage>
        <taxon>Eukaryota</taxon>
        <taxon>Metazoa</taxon>
        <taxon>Chordata</taxon>
        <taxon>Craniata</taxon>
        <taxon>Vertebrata</taxon>
        <taxon>Euteleostomi</taxon>
        <taxon>Amphibia</taxon>
        <taxon>Batrachia</taxon>
        <taxon>Anura</taxon>
        <taxon>Neobatrachia</taxon>
        <taxon>Hyloidea</taxon>
        <taxon>Eleutherodactylidae</taxon>
        <taxon>Eleutherodactylinae</taxon>
        <taxon>Eleutherodactylus</taxon>
        <taxon>Eleutherodactylus</taxon>
    </lineage>
</organism>
<dbReference type="AlphaFoldDB" id="A0A8J6JSA5"/>
<dbReference type="Proteomes" id="UP000770717">
    <property type="component" value="Unassembled WGS sequence"/>
</dbReference>
<keyword evidence="3" id="KW-1185">Reference proteome</keyword>
<proteinExistence type="predicted"/>
<protein>
    <submittedName>
        <fullName evidence="2">Uncharacterized protein</fullName>
    </submittedName>
</protein>
<sequence length="51" mass="5976">MTGPRSREEIPGMLPSYRHQSLKSGRQADEEGDAECWMPPYRHRQTTFLKL</sequence>